<dbReference type="Proteomes" id="UP000055024">
    <property type="component" value="Unassembled WGS sequence"/>
</dbReference>
<keyword evidence="2" id="KW-1185">Reference proteome</keyword>
<protein>
    <submittedName>
        <fullName evidence="1">Uncharacterized protein</fullName>
    </submittedName>
</protein>
<evidence type="ECO:0000313" key="1">
    <source>
        <dbReference type="EMBL" id="KRZ02154.1"/>
    </source>
</evidence>
<dbReference type="AlphaFoldDB" id="A0A0V1GVU1"/>
<dbReference type="OrthoDB" id="5928067at2759"/>
<proteinExistence type="predicted"/>
<feature type="non-terminal residue" evidence="1">
    <location>
        <position position="88"/>
    </location>
</feature>
<sequence>MQFEQNPEMEKLHSCLCEKQPVSDETLASSERENTNISNVALETDDSVSQYEREISCASPTGQFDPEDNKRKVNLRITGGLIIVIRDG</sequence>
<organism evidence="1 2">
    <name type="scientific">Trichinella zimbabwensis</name>
    <dbReference type="NCBI Taxonomy" id="268475"/>
    <lineage>
        <taxon>Eukaryota</taxon>
        <taxon>Metazoa</taxon>
        <taxon>Ecdysozoa</taxon>
        <taxon>Nematoda</taxon>
        <taxon>Enoplea</taxon>
        <taxon>Dorylaimia</taxon>
        <taxon>Trichinellida</taxon>
        <taxon>Trichinellidae</taxon>
        <taxon>Trichinella</taxon>
    </lineage>
</organism>
<comment type="caution">
    <text evidence="1">The sequence shown here is derived from an EMBL/GenBank/DDBJ whole genome shotgun (WGS) entry which is preliminary data.</text>
</comment>
<gene>
    <name evidence="1" type="ORF">T11_7214</name>
</gene>
<dbReference type="EMBL" id="JYDP01000241">
    <property type="protein sequence ID" value="KRZ02154.1"/>
    <property type="molecule type" value="Genomic_DNA"/>
</dbReference>
<reference evidence="1 2" key="1">
    <citation type="submission" date="2015-01" db="EMBL/GenBank/DDBJ databases">
        <title>Evolution of Trichinella species and genotypes.</title>
        <authorList>
            <person name="Korhonen P.K."/>
            <person name="Edoardo P."/>
            <person name="Giuseppe L.R."/>
            <person name="Gasser R.B."/>
        </authorList>
    </citation>
    <scope>NUCLEOTIDE SEQUENCE [LARGE SCALE GENOMIC DNA]</scope>
    <source>
        <strain evidence="1">ISS1029</strain>
    </source>
</reference>
<accession>A0A0V1GVU1</accession>
<name>A0A0V1GVU1_9BILA</name>
<evidence type="ECO:0000313" key="2">
    <source>
        <dbReference type="Proteomes" id="UP000055024"/>
    </source>
</evidence>